<proteinExistence type="predicted"/>
<evidence type="ECO:0000313" key="2">
    <source>
        <dbReference type="EMBL" id="MFC6120316.1"/>
    </source>
</evidence>
<keyword evidence="3" id="KW-1185">Reference proteome</keyword>
<keyword evidence="1" id="KW-0732">Signal</keyword>
<dbReference type="Proteomes" id="UP001596169">
    <property type="component" value="Unassembled WGS sequence"/>
</dbReference>
<accession>A0ABW1PVA9</accession>
<feature type="chain" id="PRO_5046753622" evidence="1">
    <location>
        <begin position="18"/>
        <end position="121"/>
    </location>
</feature>
<comment type="caution">
    <text evidence="2">The sequence shown here is derived from an EMBL/GenBank/DDBJ whole genome shotgun (WGS) entry which is preliminary data.</text>
</comment>
<name>A0ABW1PVA9_9ENTR</name>
<dbReference type="EMBL" id="JBHSRG010000004">
    <property type="protein sequence ID" value="MFC6120316.1"/>
    <property type="molecule type" value="Genomic_DNA"/>
</dbReference>
<dbReference type="RefSeq" id="WP_108701195.1">
    <property type="nucleotide sequence ID" value="NZ_JBHSRG010000004.1"/>
</dbReference>
<feature type="signal peptide" evidence="1">
    <location>
        <begin position="1"/>
        <end position="17"/>
    </location>
</feature>
<evidence type="ECO:0000313" key="3">
    <source>
        <dbReference type="Proteomes" id="UP001596169"/>
    </source>
</evidence>
<protein>
    <submittedName>
        <fullName evidence="2">Uncharacterized protein</fullName>
    </submittedName>
</protein>
<gene>
    <name evidence="2" type="ORF">ACFPZP_04485</name>
</gene>
<sequence length="121" mass="13503">MRALALIALIMPVASFAAKNTLWSDVIDAGRYVSPKGYNMQQALLRDFCARTQDSRNCMNLFAAVAFNATYARDAAECWKDEAKAKTQVCKDALDYNSLIMSDYNAATDDMKHQEDKANGY</sequence>
<evidence type="ECO:0000256" key="1">
    <source>
        <dbReference type="SAM" id="SignalP"/>
    </source>
</evidence>
<organism evidence="2 3">
    <name type="scientific">Citrobacter bitternis</name>
    <dbReference type="NCBI Taxonomy" id="1585982"/>
    <lineage>
        <taxon>Bacteria</taxon>
        <taxon>Pseudomonadati</taxon>
        <taxon>Pseudomonadota</taxon>
        <taxon>Gammaproteobacteria</taxon>
        <taxon>Enterobacterales</taxon>
        <taxon>Enterobacteriaceae</taxon>
        <taxon>Citrobacter</taxon>
    </lineage>
</organism>
<reference evidence="3" key="1">
    <citation type="journal article" date="2019" name="Int. J. Syst. Evol. Microbiol.">
        <title>The Global Catalogue of Microorganisms (GCM) 10K type strain sequencing project: providing services to taxonomists for standard genome sequencing and annotation.</title>
        <authorList>
            <consortium name="The Broad Institute Genomics Platform"/>
            <consortium name="The Broad Institute Genome Sequencing Center for Infectious Disease"/>
            <person name="Wu L."/>
            <person name="Ma J."/>
        </authorList>
    </citation>
    <scope>NUCLEOTIDE SEQUENCE [LARGE SCALE GENOMIC DNA]</scope>
    <source>
        <strain evidence="3">JCM30009</strain>
    </source>
</reference>